<dbReference type="PROSITE" id="PS51257">
    <property type="entry name" value="PROKAR_LIPOPROTEIN"/>
    <property type="match status" value="1"/>
</dbReference>
<dbReference type="InterPro" id="IPR013644">
    <property type="entry name" value="DXP_reductoisomerase_C"/>
</dbReference>
<dbReference type="FunFam" id="3.40.50.720:FF:000183">
    <property type="entry name" value="1-deoxy-D-xylulose 5-phosphate reductoisomerase, chloroplastic"/>
    <property type="match status" value="1"/>
</dbReference>
<dbReference type="InterPro" id="IPR036169">
    <property type="entry name" value="DXPR_C_sf"/>
</dbReference>
<comment type="cofactor">
    <cofactor evidence="2">
        <name>Mg(2+)</name>
        <dbReference type="ChEBI" id="CHEBI:18420"/>
    </cofactor>
</comment>
<dbReference type="UniPathway" id="UPA00056">
    <property type="reaction ID" value="UER00092"/>
</dbReference>
<dbReference type="SUPFAM" id="SSF55347">
    <property type="entry name" value="Glyceraldehyde-3-phosphate dehydrogenase-like, C-terminal domain"/>
    <property type="match status" value="1"/>
</dbReference>
<evidence type="ECO:0000256" key="2">
    <source>
        <dbReference type="ARBA" id="ARBA00001946"/>
    </source>
</evidence>
<evidence type="ECO:0000256" key="11">
    <source>
        <dbReference type="ARBA" id="ARBA00048543"/>
    </source>
</evidence>
<keyword evidence="7" id="KW-0521">NADP</keyword>
<name>B2KJ90_9CRYP</name>
<dbReference type="GO" id="GO:0016853">
    <property type="term" value="F:isomerase activity"/>
    <property type="evidence" value="ECO:0007669"/>
    <property type="project" value="UniProtKB-KW"/>
</dbReference>
<dbReference type="SUPFAM" id="SSF51735">
    <property type="entry name" value="NAD(P)-binding Rossmann-fold domains"/>
    <property type="match status" value="1"/>
</dbReference>
<gene>
    <name evidence="16" type="primary">DXR</name>
</gene>
<dbReference type="PANTHER" id="PTHR30525:SF0">
    <property type="entry name" value="1-DEOXY-D-XYLULOSE 5-PHOSPHATE REDUCTOISOMERASE, CHLOROPLASTIC"/>
    <property type="match status" value="1"/>
</dbReference>
<evidence type="ECO:0000256" key="12">
    <source>
        <dbReference type="SAM" id="SignalP"/>
    </source>
</evidence>
<evidence type="ECO:0000256" key="8">
    <source>
        <dbReference type="ARBA" id="ARBA00023002"/>
    </source>
</evidence>
<dbReference type="Gene3D" id="1.10.1740.10">
    <property type="match status" value="1"/>
</dbReference>
<evidence type="ECO:0000256" key="1">
    <source>
        <dbReference type="ARBA" id="ARBA00001936"/>
    </source>
</evidence>
<sequence>MMKGIIPLILVLGISCSDAFVVPASVALARKGLGVRMSATSQQGAAPFGTVQDLQYVVDEAAKGLNWKKKVTLLGSTGSIGTQTLDIVKNVPERFEIEGLAAGGNVALLAEQIKEFNPKIVSVRDESVLKELKEALSGWNGKMPELVFGPKGIAEVAKFGDSDVVVTGIVGCAGLLPTVEAIKAGKDIALANKETLISGGPVILPLLKEYGVKMTPADSEHSAIFQSLQGVPPGGLRKVILTASGGAFRDFSADELLELCEKDPEFIRKKATTHPNWDMGAKITVDSATLMNKGLEVIEAHYLFGVSYDQIEVVVHPTSPILHSAIETRDSSVIGQLGWPDMRLPLVYSMSWPHRLEMPYEPLDFAKLGKMTFMAPDRKKYPSLDLSYSAGRTGGTMTAVLNAANEQANEMFRNGEIGYLDIFKVIEKAMEAHKADLSLKPSLEDIVEIDGWARKFVKEQSKTKISK</sequence>
<dbReference type="NCBIfam" id="NF009114">
    <property type="entry name" value="PRK12464.1"/>
    <property type="match status" value="1"/>
</dbReference>
<accession>B2KJ90</accession>
<dbReference type="InterPro" id="IPR013512">
    <property type="entry name" value="DXP_reductoisomerase_N"/>
</dbReference>
<dbReference type="AlphaFoldDB" id="B2KJ90"/>
<comment type="catalytic activity">
    <reaction evidence="11">
        <text>2-C-methyl-D-erythritol 4-phosphate + NADP(+) = 1-deoxy-D-xylulose 5-phosphate + NADPH + H(+)</text>
        <dbReference type="Rhea" id="RHEA:13717"/>
        <dbReference type="ChEBI" id="CHEBI:15378"/>
        <dbReference type="ChEBI" id="CHEBI:57783"/>
        <dbReference type="ChEBI" id="CHEBI:57792"/>
        <dbReference type="ChEBI" id="CHEBI:58262"/>
        <dbReference type="ChEBI" id="CHEBI:58349"/>
        <dbReference type="EC" id="1.1.1.267"/>
    </reaction>
    <physiologicalReaction direction="right-to-left" evidence="11">
        <dbReference type="Rhea" id="RHEA:13719"/>
    </physiologicalReaction>
</comment>
<dbReference type="GO" id="GO:0030145">
    <property type="term" value="F:manganese ion binding"/>
    <property type="evidence" value="ECO:0007669"/>
    <property type="project" value="TreeGrafter"/>
</dbReference>
<dbReference type="GO" id="GO:0051484">
    <property type="term" value="P:isopentenyl diphosphate biosynthetic process, methylerythritol 4-phosphate pathway involved in terpenoid biosynthetic process"/>
    <property type="evidence" value="ECO:0007669"/>
    <property type="project" value="TreeGrafter"/>
</dbReference>
<dbReference type="InterPro" id="IPR003821">
    <property type="entry name" value="DXP_reductoisomerase"/>
</dbReference>
<comment type="pathway">
    <text evidence="3">Isoprenoid biosynthesis; isopentenyl diphosphate biosynthesis via DXP pathway; isopentenyl diphosphate from 1-deoxy-D-xylulose 5-phosphate: step 1/6.</text>
</comment>
<evidence type="ECO:0000256" key="7">
    <source>
        <dbReference type="ARBA" id="ARBA00022857"/>
    </source>
</evidence>
<keyword evidence="6" id="KW-0479">Metal-binding</keyword>
<reference evidence="16" key="1">
    <citation type="journal article" date="2007" name="J. Mol. Evol.">
        <title>Plastid isoprenoid metabolism in the oyster parasite Perkinsus marinus connects dinoflagellates and malaria pathogens--new impetus for studying alveolates.</title>
        <authorList>
            <person name="Grauvogel C."/>
            <person name="Reece K.S."/>
            <person name="Brinkmann H."/>
            <person name="Petersen J."/>
        </authorList>
    </citation>
    <scope>NUCLEOTIDE SEQUENCE</scope>
</reference>
<dbReference type="Pfam" id="PF08436">
    <property type="entry name" value="DXP_redisom_C"/>
    <property type="match status" value="1"/>
</dbReference>
<keyword evidence="8 16" id="KW-0560">Oxidoreductase</keyword>
<evidence type="ECO:0000256" key="3">
    <source>
        <dbReference type="ARBA" id="ARBA00005094"/>
    </source>
</evidence>
<dbReference type="Gene3D" id="3.40.50.720">
    <property type="entry name" value="NAD(P)-binding Rossmann-like Domain"/>
    <property type="match status" value="1"/>
</dbReference>
<evidence type="ECO:0000256" key="10">
    <source>
        <dbReference type="ARBA" id="ARBA00023229"/>
    </source>
</evidence>
<evidence type="ECO:0000313" key="16">
    <source>
        <dbReference type="EMBL" id="ABI96273.1"/>
    </source>
</evidence>
<feature type="domain" description="1-deoxy-D-xylulose 5-phosphate reductoisomerase N-terminal" evidence="13">
    <location>
        <begin position="71"/>
        <end position="200"/>
    </location>
</feature>
<protein>
    <recommendedName>
        <fullName evidence="5">1-deoxy-D-xylulose-5-phosphate reductoisomerase</fullName>
        <ecNumber evidence="5">1.1.1.267</ecNumber>
    </recommendedName>
</protein>
<comment type="cofactor">
    <cofactor evidence="1">
        <name>Mn(2+)</name>
        <dbReference type="ChEBI" id="CHEBI:29035"/>
    </cofactor>
</comment>
<keyword evidence="16" id="KW-0413">Isomerase</keyword>
<dbReference type="EC" id="1.1.1.267" evidence="5"/>
<keyword evidence="10" id="KW-0414">Isoprene biosynthesis</keyword>
<dbReference type="PIRSF" id="PIRSF006205">
    <property type="entry name" value="Dxp_reductismrs"/>
    <property type="match status" value="1"/>
</dbReference>
<keyword evidence="9" id="KW-0464">Manganese</keyword>
<dbReference type="GO" id="GO:0030604">
    <property type="term" value="F:1-deoxy-D-xylulose-5-phosphate reductoisomerase activity"/>
    <property type="evidence" value="ECO:0007669"/>
    <property type="project" value="UniProtKB-EC"/>
</dbReference>
<dbReference type="Pfam" id="PF13288">
    <property type="entry name" value="DXPR_C"/>
    <property type="match status" value="1"/>
</dbReference>
<dbReference type="InterPro" id="IPR036291">
    <property type="entry name" value="NAD(P)-bd_dom_sf"/>
</dbReference>
<dbReference type="Pfam" id="PF02670">
    <property type="entry name" value="DXP_reductoisom"/>
    <property type="match status" value="1"/>
</dbReference>
<keyword evidence="12" id="KW-0732">Signal</keyword>
<feature type="domain" description="DXP reductoisomerase C-terminal" evidence="15">
    <location>
        <begin position="337"/>
        <end position="455"/>
    </location>
</feature>
<proteinExistence type="evidence at transcript level"/>
<feature type="domain" description="1-deoxy-D-xylulose 5-phosphate reductoisomerase C-terminal" evidence="14">
    <location>
        <begin position="215"/>
        <end position="304"/>
    </location>
</feature>
<feature type="signal peptide" evidence="12">
    <location>
        <begin position="1"/>
        <end position="19"/>
    </location>
</feature>
<evidence type="ECO:0000256" key="6">
    <source>
        <dbReference type="ARBA" id="ARBA00022723"/>
    </source>
</evidence>
<dbReference type="PANTHER" id="PTHR30525">
    <property type="entry name" value="1-DEOXY-D-XYLULOSE 5-PHOSPHATE REDUCTOISOMERASE"/>
    <property type="match status" value="1"/>
</dbReference>
<evidence type="ECO:0000256" key="9">
    <source>
        <dbReference type="ARBA" id="ARBA00023211"/>
    </source>
</evidence>
<feature type="chain" id="PRO_5002777924" description="1-deoxy-D-xylulose-5-phosphate reductoisomerase" evidence="12">
    <location>
        <begin position="20"/>
        <end position="467"/>
    </location>
</feature>
<dbReference type="SUPFAM" id="SSF69055">
    <property type="entry name" value="1-deoxy-D-xylulose-5-phosphate reductoisomerase, C-terminal domain"/>
    <property type="match status" value="1"/>
</dbReference>
<dbReference type="GO" id="GO:0070402">
    <property type="term" value="F:NADPH binding"/>
    <property type="evidence" value="ECO:0007669"/>
    <property type="project" value="InterPro"/>
</dbReference>
<evidence type="ECO:0000259" key="13">
    <source>
        <dbReference type="Pfam" id="PF02670"/>
    </source>
</evidence>
<organism evidence="16">
    <name type="scientific">Hanusia phi</name>
    <dbReference type="NCBI Taxonomy" id="3032"/>
    <lineage>
        <taxon>Eukaryota</taxon>
        <taxon>Cryptophyceae</taxon>
        <taxon>Pyrenomonadales</taxon>
        <taxon>Geminigeraceae</taxon>
        <taxon>Hanusia</taxon>
    </lineage>
</organism>
<dbReference type="InterPro" id="IPR026877">
    <property type="entry name" value="DXPR_C"/>
</dbReference>
<dbReference type="EMBL" id="DQ863279">
    <property type="protein sequence ID" value="ABI96273.1"/>
    <property type="molecule type" value="mRNA"/>
</dbReference>
<evidence type="ECO:0000256" key="4">
    <source>
        <dbReference type="ARBA" id="ARBA00006825"/>
    </source>
</evidence>
<dbReference type="HAMAP" id="MF_00183">
    <property type="entry name" value="DXP_reductoisom"/>
    <property type="match status" value="1"/>
</dbReference>
<dbReference type="NCBIfam" id="TIGR00243">
    <property type="entry name" value="Dxr"/>
    <property type="match status" value="1"/>
</dbReference>
<comment type="similarity">
    <text evidence="4">Belongs to the DXR family.</text>
</comment>
<evidence type="ECO:0000259" key="14">
    <source>
        <dbReference type="Pfam" id="PF08436"/>
    </source>
</evidence>
<evidence type="ECO:0000259" key="15">
    <source>
        <dbReference type="Pfam" id="PF13288"/>
    </source>
</evidence>
<evidence type="ECO:0000256" key="5">
    <source>
        <dbReference type="ARBA" id="ARBA00012366"/>
    </source>
</evidence>